<proteinExistence type="predicted"/>
<comment type="caution">
    <text evidence="1">The sequence shown here is derived from an EMBL/GenBank/DDBJ whole genome shotgun (WGS) entry which is preliminary data.</text>
</comment>
<sequence>MTTAPGATVTDREAIQRLISTAHRMYGGPLPPYEDVRATQHDLLEVIGKLLPAVEAHASHRQDDVAVRTCKTARRDMAAGLGPGLKSAVAAVNRLAADTAELLHYLPARPRT</sequence>
<evidence type="ECO:0000313" key="2">
    <source>
        <dbReference type="Proteomes" id="UP001500886"/>
    </source>
</evidence>
<name>A0ABN3TY67_9ACTN</name>
<keyword evidence="2" id="KW-1185">Reference proteome</keyword>
<dbReference type="RefSeq" id="WP_344436750.1">
    <property type="nucleotide sequence ID" value="NZ_BAAASL010000015.1"/>
</dbReference>
<dbReference type="Proteomes" id="UP001500886">
    <property type="component" value="Unassembled WGS sequence"/>
</dbReference>
<organism evidence="1 2">
    <name type="scientific">Streptomyces luteosporeus</name>
    <dbReference type="NCBI Taxonomy" id="173856"/>
    <lineage>
        <taxon>Bacteria</taxon>
        <taxon>Bacillati</taxon>
        <taxon>Actinomycetota</taxon>
        <taxon>Actinomycetes</taxon>
        <taxon>Kitasatosporales</taxon>
        <taxon>Streptomycetaceae</taxon>
        <taxon>Streptomyces</taxon>
    </lineage>
</organism>
<reference evidence="1 2" key="1">
    <citation type="journal article" date="2019" name="Int. J. Syst. Evol. Microbiol.">
        <title>The Global Catalogue of Microorganisms (GCM) 10K type strain sequencing project: providing services to taxonomists for standard genome sequencing and annotation.</title>
        <authorList>
            <consortium name="The Broad Institute Genomics Platform"/>
            <consortium name="The Broad Institute Genome Sequencing Center for Infectious Disease"/>
            <person name="Wu L."/>
            <person name="Ma J."/>
        </authorList>
    </citation>
    <scope>NUCLEOTIDE SEQUENCE [LARGE SCALE GENOMIC DNA]</scope>
    <source>
        <strain evidence="1 2">JCM 4542</strain>
    </source>
</reference>
<dbReference type="InterPro" id="IPR046300">
    <property type="entry name" value="DUF6415"/>
</dbReference>
<protein>
    <submittedName>
        <fullName evidence="1">Uncharacterized protein</fullName>
    </submittedName>
</protein>
<dbReference type="Pfam" id="PF19979">
    <property type="entry name" value="DUF6415"/>
    <property type="match status" value="1"/>
</dbReference>
<gene>
    <name evidence="1" type="ORF">GCM10010315_40100</name>
</gene>
<accession>A0ABN3TY67</accession>
<dbReference type="EMBL" id="BAAASL010000015">
    <property type="protein sequence ID" value="GAA2720232.1"/>
    <property type="molecule type" value="Genomic_DNA"/>
</dbReference>
<evidence type="ECO:0000313" key="1">
    <source>
        <dbReference type="EMBL" id="GAA2720232.1"/>
    </source>
</evidence>